<keyword evidence="9" id="KW-1185">Reference proteome</keyword>
<evidence type="ECO:0000313" key="8">
    <source>
        <dbReference type="EMBL" id="WIX79337.1"/>
    </source>
</evidence>
<evidence type="ECO:0000256" key="1">
    <source>
        <dbReference type="ARBA" id="ARBA00000085"/>
    </source>
</evidence>
<evidence type="ECO:0000256" key="2">
    <source>
        <dbReference type="ARBA" id="ARBA00012438"/>
    </source>
</evidence>
<evidence type="ECO:0000313" key="9">
    <source>
        <dbReference type="Proteomes" id="UP001236014"/>
    </source>
</evidence>
<name>A0A9Y2IGI3_9PSEU</name>
<dbReference type="PANTHER" id="PTHR44936">
    <property type="entry name" value="SENSOR PROTEIN CREC"/>
    <property type="match status" value="1"/>
</dbReference>
<dbReference type="SMART" id="SM00387">
    <property type="entry name" value="HATPase_c"/>
    <property type="match status" value="1"/>
</dbReference>
<dbReference type="GO" id="GO:0005524">
    <property type="term" value="F:ATP binding"/>
    <property type="evidence" value="ECO:0007669"/>
    <property type="project" value="UniProtKB-KW"/>
</dbReference>
<dbReference type="InterPro" id="IPR003594">
    <property type="entry name" value="HATPase_dom"/>
</dbReference>
<accession>A0A9Y2IGI3</accession>
<evidence type="ECO:0000256" key="3">
    <source>
        <dbReference type="ARBA" id="ARBA00022553"/>
    </source>
</evidence>
<sequence>MATVPERRAATGRRSEDRTVQALWGVLHDLGHEITTLAYLVESELKDVAGVELIGEQVSRVRTLVSHALAAETHEEIVPLRPLLTQLVKLADRVSEPSVVLADGAAAAVRADGTVLWRILANVLGNAVRAAGPGGHVRVELTANSPVTVSITDDGPGFGRIPPGTASLGLVTVARLAEASGAQALVGPGEPEGTCVRIVFPSHLSEGEHE</sequence>
<dbReference type="GO" id="GO:0000160">
    <property type="term" value="P:phosphorelay signal transduction system"/>
    <property type="evidence" value="ECO:0007669"/>
    <property type="project" value="UniProtKB-KW"/>
</dbReference>
<evidence type="ECO:0000259" key="7">
    <source>
        <dbReference type="PROSITE" id="PS50109"/>
    </source>
</evidence>
<protein>
    <recommendedName>
        <fullName evidence="2">histidine kinase</fullName>
        <ecNumber evidence="2">2.7.13.3</ecNumber>
    </recommendedName>
</protein>
<proteinExistence type="predicted"/>
<gene>
    <name evidence="8" type="ORF">QRX50_00515</name>
</gene>
<organism evidence="8 9">
    <name type="scientific">Amycolatopsis carbonis</name>
    <dbReference type="NCBI Taxonomy" id="715471"/>
    <lineage>
        <taxon>Bacteria</taxon>
        <taxon>Bacillati</taxon>
        <taxon>Actinomycetota</taxon>
        <taxon>Actinomycetes</taxon>
        <taxon>Pseudonocardiales</taxon>
        <taxon>Pseudonocardiaceae</taxon>
        <taxon>Amycolatopsis</taxon>
    </lineage>
</organism>
<dbReference type="PANTHER" id="PTHR44936:SF9">
    <property type="entry name" value="SENSOR PROTEIN CREC"/>
    <property type="match status" value="1"/>
</dbReference>
<dbReference type="GO" id="GO:0004673">
    <property type="term" value="F:protein histidine kinase activity"/>
    <property type="evidence" value="ECO:0007669"/>
    <property type="project" value="UniProtKB-EC"/>
</dbReference>
<keyword evidence="8" id="KW-0067">ATP-binding</keyword>
<dbReference type="InterPro" id="IPR050980">
    <property type="entry name" value="2C_sensor_his_kinase"/>
</dbReference>
<evidence type="ECO:0000256" key="4">
    <source>
        <dbReference type="ARBA" id="ARBA00022679"/>
    </source>
</evidence>
<keyword evidence="3" id="KW-0597">Phosphoprotein</keyword>
<evidence type="ECO:0000256" key="6">
    <source>
        <dbReference type="ARBA" id="ARBA00023012"/>
    </source>
</evidence>
<feature type="domain" description="Histidine kinase" evidence="7">
    <location>
        <begin position="25"/>
        <end position="204"/>
    </location>
</feature>
<dbReference type="SUPFAM" id="SSF55874">
    <property type="entry name" value="ATPase domain of HSP90 chaperone/DNA topoisomerase II/histidine kinase"/>
    <property type="match status" value="1"/>
</dbReference>
<dbReference type="KEGG" id="acab:QRX50_00515"/>
<dbReference type="EMBL" id="CP127294">
    <property type="protein sequence ID" value="WIX79337.1"/>
    <property type="molecule type" value="Genomic_DNA"/>
</dbReference>
<comment type="catalytic activity">
    <reaction evidence="1">
        <text>ATP + protein L-histidine = ADP + protein N-phospho-L-histidine.</text>
        <dbReference type="EC" id="2.7.13.3"/>
    </reaction>
</comment>
<dbReference type="Gene3D" id="3.30.565.10">
    <property type="entry name" value="Histidine kinase-like ATPase, C-terminal domain"/>
    <property type="match status" value="1"/>
</dbReference>
<dbReference type="InterPro" id="IPR036890">
    <property type="entry name" value="HATPase_C_sf"/>
</dbReference>
<keyword evidence="6" id="KW-0902">Two-component regulatory system</keyword>
<dbReference type="RefSeq" id="WP_285970026.1">
    <property type="nucleotide sequence ID" value="NZ_CP127294.1"/>
</dbReference>
<evidence type="ECO:0000256" key="5">
    <source>
        <dbReference type="ARBA" id="ARBA00022777"/>
    </source>
</evidence>
<dbReference type="Pfam" id="PF02518">
    <property type="entry name" value="HATPase_c"/>
    <property type="match status" value="1"/>
</dbReference>
<keyword evidence="4" id="KW-0808">Transferase</keyword>
<dbReference type="InterPro" id="IPR005467">
    <property type="entry name" value="His_kinase_dom"/>
</dbReference>
<dbReference type="Proteomes" id="UP001236014">
    <property type="component" value="Chromosome"/>
</dbReference>
<dbReference type="PROSITE" id="PS50109">
    <property type="entry name" value="HIS_KIN"/>
    <property type="match status" value="1"/>
</dbReference>
<dbReference type="AlphaFoldDB" id="A0A9Y2IGI3"/>
<keyword evidence="8" id="KW-0547">Nucleotide-binding</keyword>
<dbReference type="EC" id="2.7.13.3" evidence="2"/>
<keyword evidence="5" id="KW-0418">Kinase</keyword>
<reference evidence="8 9" key="1">
    <citation type="submission" date="2023-06" db="EMBL/GenBank/DDBJ databases">
        <authorList>
            <person name="Oyuntsetseg B."/>
            <person name="Kim S.B."/>
        </authorList>
    </citation>
    <scope>NUCLEOTIDE SEQUENCE [LARGE SCALE GENOMIC DNA]</scope>
    <source>
        <strain evidence="8 9">2-15</strain>
    </source>
</reference>